<dbReference type="InterPro" id="IPR057954">
    <property type="entry name" value="SET_TTL12"/>
</dbReference>
<dbReference type="EnsemblMetazoa" id="GBRI025286-RA">
    <property type="protein sequence ID" value="GBRI025286-PA"/>
    <property type="gene ID" value="GBRI025286"/>
</dbReference>
<feature type="domain" description="Tubulin--tyrosine ligase-like protein 12 SET-like" evidence="1">
    <location>
        <begin position="75"/>
        <end position="227"/>
    </location>
</feature>
<accession>A0A1A9WMP7</accession>
<reference evidence="2" key="2">
    <citation type="submission" date="2020-05" db="UniProtKB">
        <authorList>
            <consortium name="EnsemblMetazoa"/>
        </authorList>
    </citation>
    <scope>IDENTIFICATION</scope>
    <source>
        <strain evidence="2">IAEA</strain>
    </source>
</reference>
<sequence length="621" mass="73005">MDSIAEEDFCRFVSLHAQQLYASGVPKHLWKTLHDKLITKNFDAGKVFELNRIEYNDDNDIASDDADNGYVLSAAIDLKAEDTSSIYLIDHAWTFCLSNVREQLMQHKNLLNRMCEISSVKLNEDDELRVDKVMRRLWKYCNFYSVSNIKQPIWYVMDEIGSAVWHDEEPNCRLVPFLYLDSQETYSLLFPITDLGYGELVTRDYTEHVSKEADEKRRAALLPWRYTDMKDISFVQTEPSAEYFSAGHIPETYPSQDSLMIPLISRDEPLKVYAEYSVVKQYLTSSYFTLVDNKENANILWLTEHFKDFADLAYNMPNKFINQFPFEYVINIKDLLSITCRRAAIEHHNAETLTTYPVWLPTTYNLKTELSQFASYFQNRTARGLDNHWIVKPWNLARGLDMHVTNNLAQIIRLSETGPKIAQKYIEQPVLFYRSDIKALVKFDVRYMILLKSVKPLEAYIHRDFYLRFANKAFSLDRLDDYEKHFTVMNYQTDAELYHLKCEDFLHLWKDQNPEYPWCDQEDKICQMLYEILESATKLPPPCGIAACLQSRALYAADIMLEDCRTSDGTECKMQPKILEINWTPDCKRACDYYPEFFNDIFKLLFLNDVNNEVFRPLKKN</sequence>
<dbReference type="GO" id="GO:0005737">
    <property type="term" value="C:cytoplasm"/>
    <property type="evidence" value="ECO:0007669"/>
    <property type="project" value="TreeGrafter"/>
</dbReference>
<reference evidence="3" key="1">
    <citation type="submission" date="2014-03" db="EMBL/GenBank/DDBJ databases">
        <authorList>
            <person name="Aksoy S."/>
            <person name="Warren W."/>
            <person name="Wilson R.K."/>
        </authorList>
    </citation>
    <scope>NUCLEOTIDE SEQUENCE [LARGE SCALE GENOMIC DNA]</scope>
    <source>
        <strain evidence="3">IAEA</strain>
    </source>
</reference>
<evidence type="ECO:0000313" key="3">
    <source>
        <dbReference type="Proteomes" id="UP000091820"/>
    </source>
</evidence>
<dbReference type="Gene3D" id="3.30.470.20">
    <property type="entry name" value="ATP-grasp fold, B domain"/>
    <property type="match status" value="1"/>
</dbReference>
<dbReference type="PANTHER" id="PTHR46088:SF1">
    <property type="entry name" value="TUBULIN--TYROSINE LIGASE-LIKE PROTEIN 12"/>
    <property type="match status" value="1"/>
</dbReference>
<dbReference type="SUPFAM" id="SSF56059">
    <property type="entry name" value="Glutathione synthetase ATP-binding domain-like"/>
    <property type="match status" value="1"/>
</dbReference>
<dbReference type="PROSITE" id="PS51221">
    <property type="entry name" value="TTL"/>
    <property type="match status" value="1"/>
</dbReference>
<dbReference type="STRING" id="37001.A0A1A9WMP7"/>
<dbReference type="PANTHER" id="PTHR46088">
    <property type="entry name" value="TUBULIN--TYROSINE LIGASE-LIKE PROTEIN 12"/>
    <property type="match status" value="1"/>
</dbReference>
<dbReference type="VEuPathDB" id="VectorBase:GBRI025286"/>
<organism evidence="2 3">
    <name type="scientific">Glossina brevipalpis</name>
    <dbReference type="NCBI Taxonomy" id="37001"/>
    <lineage>
        <taxon>Eukaryota</taxon>
        <taxon>Metazoa</taxon>
        <taxon>Ecdysozoa</taxon>
        <taxon>Arthropoda</taxon>
        <taxon>Hexapoda</taxon>
        <taxon>Insecta</taxon>
        <taxon>Pterygota</taxon>
        <taxon>Neoptera</taxon>
        <taxon>Endopterygota</taxon>
        <taxon>Diptera</taxon>
        <taxon>Brachycera</taxon>
        <taxon>Muscomorpha</taxon>
        <taxon>Hippoboscoidea</taxon>
        <taxon>Glossinidae</taxon>
        <taxon>Glossina</taxon>
    </lineage>
</organism>
<dbReference type="Pfam" id="PF25556">
    <property type="entry name" value="SET_TTL"/>
    <property type="match status" value="1"/>
</dbReference>
<name>A0A1A9WMP7_9MUSC</name>
<dbReference type="Pfam" id="PF03133">
    <property type="entry name" value="TTL"/>
    <property type="match status" value="1"/>
</dbReference>
<evidence type="ECO:0000259" key="1">
    <source>
        <dbReference type="Pfam" id="PF25556"/>
    </source>
</evidence>
<dbReference type="InterPro" id="IPR004344">
    <property type="entry name" value="TTL/TTLL_fam"/>
</dbReference>
<dbReference type="Proteomes" id="UP000091820">
    <property type="component" value="Unassembled WGS sequence"/>
</dbReference>
<dbReference type="InterPro" id="IPR027749">
    <property type="entry name" value="TTLL12"/>
</dbReference>
<protein>
    <recommendedName>
        <fullName evidence="1">Tubulin--tyrosine ligase-like protein 12 SET-like domain-containing protein</fullName>
    </recommendedName>
</protein>
<dbReference type="AlphaFoldDB" id="A0A1A9WMP7"/>
<proteinExistence type="predicted"/>
<evidence type="ECO:0000313" key="2">
    <source>
        <dbReference type="EnsemblMetazoa" id="GBRI025286-PA"/>
    </source>
</evidence>
<keyword evidence="3" id="KW-1185">Reference proteome</keyword>